<proteinExistence type="predicted"/>
<dbReference type="AlphaFoldDB" id="A0A367KLI4"/>
<dbReference type="OrthoDB" id="2270765at2759"/>
<dbReference type="EMBL" id="PJQM01001170">
    <property type="protein sequence ID" value="RCI03028.1"/>
    <property type="molecule type" value="Genomic_DNA"/>
</dbReference>
<dbReference type="Proteomes" id="UP000253551">
    <property type="component" value="Unassembled WGS sequence"/>
</dbReference>
<evidence type="ECO:0000313" key="1">
    <source>
        <dbReference type="EMBL" id="RCI03028.1"/>
    </source>
</evidence>
<evidence type="ECO:0000313" key="2">
    <source>
        <dbReference type="Proteomes" id="UP000253551"/>
    </source>
</evidence>
<protein>
    <submittedName>
        <fullName evidence="1">Uncharacterized protein</fullName>
    </submittedName>
</protein>
<sequence length="92" mass="10345">MSTLEIKNDPFVKDLKEGDDTRISAEDMLKLLESLKLDASDAEFQSLLLRAKNGEPIERETLMSVVTKMLSSDIEHLGELTGSIGDFEIQFR</sequence>
<name>A0A367KLI4_RHIST</name>
<reference evidence="1 2" key="1">
    <citation type="journal article" date="2018" name="G3 (Bethesda)">
        <title>Phylogenetic and Phylogenomic Definition of Rhizopus Species.</title>
        <authorList>
            <person name="Gryganskyi A.P."/>
            <person name="Golan J."/>
            <person name="Dolatabadi S."/>
            <person name="Mondo S."/>
            <person name="Robb S."/>
            <person name="Idnurm A."/>
            <person name="Muszewska A."/>
            <person name="Steczkiewicz K."/>
            <person name="Masonjones S."/>
            <person name="Liao H.L."/>
            <person name="Gajdeczka M.T."/>
            <person name="Anike F."/>
            <person name="Vuek A."/>
            <person name="Anishchenko I.M."/>
            <person name="Voigt K."/>
            <person name="de Hoog G.S."/>
            <person name="Smith M.E."/>
            <person name="Heitman J."/>
            <person name="Vilgalys R."/>
            <person name="Stajich J.E."/>
        </authorList>
    </citation>
    <scope>NUCLEOTIDE SEQUENCE [LARGE SCALE GENOMIC DNA]</scope>
    <source>
        <strain evidence="1 2">LSU 92-RS-03</strain>
    </source>
</reference>
<gene>
    <name evidence="1" type="ORF">CU098_010659</name>
</gene>
<comment type="caution">
    <text evidence="1">The sequence shown here is derived from an EMBL/GenBank/DDBJ whole genome shotgun (WGS) entry which is preliminary data.</text>
</comment>
<organism evidence="1 2">
    <name type="scientific">Rhizopus stolonifer</name>
    <name type="common">Rhizopus nigricans</name>
    <dbReference type="NCBI Taxonomy" id="4846"/>
    <lineage>
        <taxon>Eukaryota</taxon>
        <taxon>Fungi</taxon>
        <taxon>Fungi incertae sedis</taxon>
        <taxon>Mucoromycota</taxon>
        <taxon>Mucoromycotina</taxon>
        <taxon>Mucoromycetes</taxon>
        <taxon>Mucorales</taxon>
        <taxon>Mucorineae</taxon>
        <taxon>Rhizopodaceae</taxon>
        <taxon>Rhizopus</taxon>
    </lineage>
</organism>
<accession>A0A367KLI4</accession>
<keyword evidence="2" id="KW-1185">Reference proteome</keyword>